<dbReference type="EMBL" id="JABWGO010000012">
    <property type="protein sequence ID" value="NUW45593.1"/>
    <property type="molecule type" value="Genomic_DNA"/>
</dbReference>
<protein>
    <recommendedName>
        <fullName evidence="3">PD-(D/E)XK nuclease superfamily protein</fullName>
    </recommendedName>
</protein>
<keyword evidence="2" id="KW-1185">Reference proteome</keyword>
<accession>A0A7Y6IXD4</accession>
<evidence type="ECO:0000313" key="2">
    <source>
        <dbReference type="Proteomes" id="UP000546126"/>
    </source>
</evidence>
<proteinExistence type="predicted"/>
<dbReference type="AlphaFoldDB" id="A0A7Y6IXD4"/>
<evidence type="ECO:0000313" key="1">
    <source>
        <dbReference type="EMBL" id="NUW45593.1"/>
    </source>
</evidence>
<comment type="caution">
    <text evidence="1">The sequence shown here is derived from an EMBL/GenBank/DDBJ whole genome shotgun (WGS) entry which is preliminary data.</text>
</comment>
<reference evidence="1 2" key="1">
    <citation type="submission" date="2020-06" db="EMBL/GenBank/DDBJ databases">
        <authorList>
            <person name="Chanama M."/>
        </authorList>
    </citation>
    <scope>NUCLEOTIDE SEQUENCE [LARGE SCALE GENOMIC DNA]</scope>
    <source>
        <strain evidence="1 2">TBRC6557</strain>
    </source>
</reference>
<organism evidence="1 2">
    <name type="scientific">Nonomuraea rhodomycinica</name>
    <dbReference type="NCBI Taxonomy" id="1712872"/>
    <lineage>
        <taxon>Bacteria</taxon>
        <taxon>Bacillati</taxon>
        <taxon>Actinomycetota</taxon>
        <taxon>Actinomycetes</taxon>
        <taxon>Streptosporangiales</taxon>
        <taxon>Streptosporangiaceae</taxon>
        <taxon>Nonomuraea</taxon>
    </lineage>
</organism>
<name>A0A7Y6IXD4_9ACTN</name>
<evidence type="ECO:0008006" key="3">
    <source>
        <dbReference type="Google" id="ProtNLM"/>
    </source>
</evidence>
<dbReference type="RefSeq" id="WP_175605051.1">
    <property type="nucleotide sequence ID" value="NZ_JABWGO010000012.1"/>
</dbReference>
<sequence length="279" mass="30555">MTNPKHARDTDNGRYYEDPATGDLYVSVTNVLNTLNKPALAPAAAKVTAEYFADNLPAAIRASRNPSAMDAFIKAAKAEHKTVWESRRDLGTRVHALAEAHALGAPAEPDEEAQPFVDQYRLFLDDFGVNLATDLEAVEVTVLDRTHRYGGTADLWMRLKGLPGGHPDGLWLIDIKTSLTKPATTVYRDHPLQLSALRYAELALAPDDSEHPIPEFVGTAILNLRSTNYGFVPVPTSRELHAGFLGLLQASYVLHGLDMKPCKPINTPARKPRTRKAAA</sequence>
<dbReference type="Proteomes" id="UP000546126">
    <property type="component" value="Unassembled WGS sequence"/>
</dbReference>
<gene>
    <name evidence="1" type="ORF">HT134_36585</name>
</gene>